<evidence type="ECO:0000256" key="10">
    <source>
        <dbReference type="SAM" id="Coils"/>
    </source>
</evidence>
<keyword evidence="3" id="KW-0853">WD repeat</keyword>
<dbReference type="GO" id="GO:0060271">
    <property type="term" value="P:cilium assembly"/>
    <property type="evidence" value="ECO:0007669"/>
    <property type="project" value="TreeGrafter"/>
</dbReference>
<feature type="compositionally biased region" description="Polar residues" evidence="11">
    <location>
        <begin position="932"/>
        <end position="944"/>
    </location>
</feature>
<keyword evidence="2" id="KW-0963">Cytoplasm</keyword>
<keyword evidence="6" id="KW-0206">Cytoskeleton</keyword>
<evidence type="ECO:0000313" key="13">
    <source>
        <dbReference type="Proteomes" id="UP000286415"/>
    </source>
</evidence>
<proteinExistence type="inferred from homology"/>
<comment type="subcellular location">
    <subcellularLocation>
        <location evidence="1">Cytoplasm</location>
        <location evidence="1">Cytoskeleton</location>
        <location evidence="1">Cilium axoneme</location>
    </subcellularLocation>
</comment>
<evidence type="ECO:0000256" key="11">
    <source>
        <dbReference type="SAM" id="MobiDB-lite"/>
    </source>
</evidence>
<evidence type="ECO:0000256" key="7">
    <source>
        <dbReference type="ARBA" id="ARBA00023273"/>
    </source>
</evidence>
<dbReference type="Proteomes" id="UP000286415">
    <property type="component" value="Unassembled WGS sequence"/>
</dbReference>
<sequence>MTCRWAQGAKGFELGFVDNNVLCVRSGPTVRFQDVETNKCTLFRLCSNAPSSLVVHPSEPYFAVSELYKTNPRVFVYHYPDMQETILRGGGKLELKQTAFSHSCYLVTVSGIPDFLLSLWDFEQGLLLCQVPLNGIYLTTISFCPLNWRWIVATDARYFYFWQVESCNQITLLRCKYMRLPEQSVPLGVYEDPVQKGITCPDQVPDRTRFDPNLPTSAVSGVGEAKQMEFEDYLDNADHIFCVSQTWSNTDLVFIGCKNGELLLVDPNAMTMKVLLNPLTNKSLKKNHTDSTPETRSVAVTAEAMQSAEVTETSENEVDSLAIPPGAFHFLLYTKFGLLCAGRDGLLRILRVNSRMIEMPVHTKGTDSAPVSNNYPQLLRREITSCKILYKFPNPFHENQGQSPPSITGLCVSPSFGRLLLGSRSGQIVLLNISCDLWALEGSLNPEYELLTNNDSFVGLGILGPERTKVCVTARRSGVVNTWDCETGRLLGSLAVGEQCCGVAVSPVIPVAAVGTRSGVLLMLDCSEPTTLRVVESIKLFHNPLSHLEFDAEGDLLIAAADDEYSVALSGRPKNKFEPLGFVPITGKVNDLTVMRHGPKTIFVLVTTGVTAAAAATEVYFYELTLAMLYNSQHFVVDSCLGLRADTIRLMQLHFNIPTISVCLWPPRDDSVSAPPTLFAIDSRGKQLLTYVLPEEPISRPAHNLSSYSRAVSSGRPAGSSNVHLGHTGSGTFAISGRHDHSRHVGTSFLRHNGRKAKATSAFTLRLTPGPIQTISTVDGQDNTEDTTQHSQKASGLNPLTISAMLRGTGRVKLTRVGETNCLLALYGDGVVELLEVSANEVVVKQTIGIHESDHIGVSGAEFCGDFRSLITCGCDGLLTRTEITLDSDSQPESVYKATTEMLERASQDSKLLAKLPTHVPKQKVLSANELDGQNQVTGQTSGHNADRPLFYRSSTAMSMAEHSMTLSSSAQSNSEPVEVFPVLSEPDRSTWLETCEKESHAVEDQIYDEARQQVRSELAEIKHLINAMAEENEELPEIQRIGRQEFELDVDEQAAIMEDTEKEVKQTRQEIQLSDLANQFTWHVLKNRCWDEMRVKGRILRAFGSQLEVCNFPLRSRSREELDRLNAVRTRRTIQVQLAGMFSRMNESGYGASDTRPMLPAGQNEEPDEDEEEEVVINRVLAGSIAMDWGGPSELCYSQLDLYTREQKIYQVVLVEDNIFQIKEAFNKRFDEVYQKKDSGLQKIRTRLERIRKILVDIQQPNAAKSVIDPAFSPEEQPEMLLTVNDSEITAERYLSPAEVAELERRRLAEEERRRREMLDNWRERGLEEMMGGVLEVRKEDELKKDVPKPAFLITGKPLVHWTADDRRLYAEYERKVQELNEEREKYRKFLEGEMKTLYAAIDEERVKFDEQIVALFNDWIRVQIAVVHEELKIWRLKWMLLVEEELFVHENELRQQLDKTDQEREVLGSLLLSPLIVRTLESAKEVLEQEKGRYDLLCAEDKLLEKNFRKEFADVHGPLYDYIAKAFRRRPKRVGPISSTHIESDTAENSEAILCAAVYNPYSERVAHRRILGFTKKDLEECFRELDNDPAREGQPPLDNAVWERLCKYRRRKFEKEMEVKNNALKLADIHAFVQRREEELHAVRTHRETLVNDLNSSLKDYHRNQTDLELQLLVKQGQVEVDLVEGNLVRDYSDALLINRDQVEELNAHIIKFGEYKVAHLIRNKEFKRRFYHLEWELRRMLMQYEDVQTKLNDIRKFKITREVQKYLQTNDYDGMINAQVITLEHTMNLMRQTHAKAMEQKRRRLRRYQEVQGDKLKAENEKLKTDLKELNVELHETKFIHDQNRCVGTKRSTGPPRYKLLVQQQRLMQLASEQAKEIKSLRKQLTQLQEQKKLLQSSGN</sequence>
<evidence type="ECO:0000256" key="5">
    <source>
        <dbReference type="ARBA" id="ARBA00023054"/>
    </source>
</evidence>
<organism evidence="12 13">
    <name type="scientific">Clonorchis sinensis</name>
    <name type="common">Chinese liver fluke</name>
    <dbReference type="NCBI Taxonomy" id="79923"/>
    <lineage>
        <taxon>Eukaryota</taxon>
        <taxon>Metazoa</taxon>
        <taxon>Spiralia</taxon>
        <taxon>Lophotrochozoa</taxon>
        <taxon>Platyhelminthes</taxon>
        <taxon>Trematoda</taxon>
        <taxon>Digenea</taxon>
        <taxon>Opisthorchiida</taxon>
        <taxon>Opisthorchiata</taxon>
        <taxon>Opisthorchiidae</taxon>
        <taxon>Clonorchis</taxon>
    </lineage>
</organism>
<keyword evidence="5 10" id="KW-0175">Coiled coil</keyword>
<evidence type="ECO:0000256" key="3">
    <source>
        <dbReference type="ARBA" id="ARBA00022574"/>
    </source>
</evidence>
<evidence type="ECO:0000256" key="4">
    <source>
        <dbReference type="ARBA" id="ARBA00022737"/>
    </source>
</evidence>
<feature type="coiled-coil region" evidence="10">
    <location>
        <begin position="1868"/>
        <end position="1902"/>
    </location>
</feature>
<dbReference type="InterPro" id="IPR036322">
    <property type="entry name" value="WD40_repeat_dom_sf"/>
</dbReference>
<keyword evidence="12" id="KW-0282">Flagellum</keyword>
<dbReference type="PANTHER" id="PTHR14885">
    <property type="entry name" value="CILIA- AND FLAGELLA-ASSOCIATED PROTEIN 43-RELATED"/>
    <property type="match status" value="1"/>
</dbReference>
<evidence type="ECO:0000256" key="1">
    <source>
        <dbReference type="ARBA" id="ARBA00004430"/>
    </source>
</evidence>
<feature type="coiled-coil region" evidence="10">
    <location>
        <begin position="1008"/>
        <end position="1078"/>
    </location>
</feature>
<evidence type="ECO:0000256" key="8">
    <source>
        <dbReference type="ARBA" id="ARBA00023605"/>
    </source>
</evidence>
<dbReference type="EMBL" id="NIRI02000042">
    <property type="protein sequence ID" value="KAG5450033.1"/>
    <property type="molecule type" value="Genomic_DNA"/>
</dbReference>
<evidence type="ECO:0000256" key="6">
    <source>
        <dbReference type="ARBA" id="ARBA00023212"/>
    </source>
</evidence>
<accession>A0A8T1MLJ7</accession>
<keyword evidence="13" id="KW-1185">Reference proteome</keyword>
<evidence type="ECO:0000313" key="12">
    <source>
        <dbReference type="EMBL" id="KAG5450033.1"/>
    </source>
</evidence>
<comment type="caution">
    <text evidence="12">The sequence shown here is derived from an EMBL/GenBank/DDBJ whole genome shotgun (WGS) entry which is preliminary data.</text>
</comment>
<dbReference type="OrthoDB" id="535167at2759"/>
<name>A0A8T1MLJ7_CLOSI</name>
<dbReference type="PANTHER" id="PTHR14885:SF1">
    <property type="entry name" value="CILIA- AND FLAGELLA-ASSOCIATED PROTEIN 43"/>
    <property type="match status" value="1"/>
</dbReference>
<dbReference type="SUPFAM" id="SSF50978">
    <property type="entry name" value="WD40 repeat-like"/>
    <property type="match status" value="1"/>
</dbReference>
<reference evidence="12 13" key="1">
    <citation type="journal article" date="2018" name="Biotechnol. Adv.">
        <title>Improved genomic resources and new bioinformatic workflow for the carcinogenic parasite Clonorchis sinensis: Biotechnological implications.</title>
        <authorList>
            <person name="Wang D."/>
            <person name="Korhonen P.K."/>
            <person name="Gasser R.B."/>
            <person name="Young N.D."/>
        </authorList>
    </citation>
    <scope>NUCLEOTIDE SEQUENCE [LARGE SCALE GENOMIC DNA]</scope>
    <source>
        <strain evidence="12">Cs-k2</strain>
    </source>
</reference>
<feature type="region of interest" description="Disordered" evidence="11">
    <location>
        <begin position="927"/>
        <end position="948"/>
    </location>
</feature>
<keyword evidence="12" id="KW-0969">Cilium</keyword>
<dbReference type="InterPro" id="IPR015943">
    <property type="entry name" value="WD40/YVTN_repeat-like_dom_sf"/>
</dbReference>
<feature type="region of interest" description="Disordered" evidence="11">
    <location>
        <begin position="1150"/>
        <end position="1172"/>
    </location>
</feature>
<reference evidence="12 13" key="2">
    <citation type="journal article" date="2021" name="Genomics">
        <title>High-quality reference genome for Clonorchis sinensis.</title>
        <authorList>
            <person name="Young N.D."/>
            <person name="Stroehlein A.J."/>
            <person name="Kinkar L."/>
            <person name="Wang T."/>
            <person name="Sohn W.M."/>
            <person name="Chang B.C.H."/>
            <person name="Kaur P."/>
            <person name="Weisz D."/>
            <person name="Dudchenko O."/>
            <person name="Aiden E.L."/>
            <person name="Korhonen P.K."/>
            <person name="Gasser R.B."/>
        </authorList>
    </citation>
    <scope>NUCLEOTIDE SEQUENCE [LARGE SCALE GENOMIC DNA]</scope>
    <source>
        <strain evidence="12">Cs-k2</strain>
    </source>
</reference>
<dbReference type="GO" id="GO:0005930">
    <property type="term" value="C:axoneme"/>
    <property type="evidence" value="ECO:0007669"/>
    <property type="project" value="UniProtKB-SubCell"/>
</dbReference>
<comment type="similarity">
    <text evidence="8">Belongs to the CFAP43 family.</text>
</comment>
<keyword evidence="7" id="KW-0966">Cell projection</keyword>
<dbReference type="Pfam" id="PF25828">
    <property type="entry name" value="CC_Cfap43"/>
    <property type="match status" value="1"/>
</dbReference>
<keyword evidence="4" id="KW-0677">Repeat</keyword>
<protein>
    <recommendedName>
        <fullName evidence="9">Cilia- and flagella-associated protein 43</fullName>
    </recommendedName>
</protein>
<dbReference type="GO" id="GO:0003341">
    <property type="term" value="P:cilium movement"/>
    <property type="evidence" value="ECO:0007669"/>
    <property type="project" value="UniProtKB-ARBA"/>
</dbReference>
<dbReference type="Gene3D" id="2.130.10.10">
    <property type="entry name" value="YVTN repeat-like/Quinoprotein amine dehydrogenase"/>
    <property type="match status" value="2"/>
</dbReference>
<feature type="region of interest" description="Disordered" evidence="11">
    <location>
        <begin position="774"/>
        <end position="793"/>
    </location>
</feature>
<evidence type="ECO:0000256" key="2">
    <source>
        <dbReference type="ARBA" id="ARBA00022490"/>
    </source>
</evidence>
<feature type="coiled-coil region" evidence="10">
    <location>
        <begin position="1364"/>
        <end position="1391"/>
    </location>
</feature>
<gene>
    <name evidence="12" type="ORF">CSKR_103269</name>
</gene>
<evidence type="ECO:0000256" key="9">
    <source>
        <dbReference type="ARBA" id="ARBA00023662"/>
    </source>
</evidence>